<comment type="caution">
    <text evidence="2">The sequence shown here is derived from an EMBL/GenBank/DDBJ whole genome shotgun (WGS) entry which is preliminary data.</text>
</comment>
<reference evidence="2 3" key="1">
    <citation type="submission" date="2019-05" db="EMBL/GenBank/DDBJ databases">
        <title>Mikania micrantha, genome provides insights into the molecular mechanism of rapid growth.</title>
        <authorList>
            <person name="Liu B."/>
        </authorList>
    </citation>
    <scope>NUCLEOTIDE SEQUENCE [LARGE SCALE GENOMIC DNA]</scope>
    <source>
        <strain evidence="2">NLD-2019</strain>
        <tissue evidence="2">Leaf</tissue>
    </source>
</reference>
<keyword evidence="3" id="KW-1185">Reference proteome</keyword>
<evidence type="ECO:0000313" key="3">
    <source>
        <dbReference type="Proteomes" id="UP000326396"/>
    </source>
</evidence>
<gene>
    <name evidence="2" type="ORF">E3N88_05104</name>
</gene>
<protein>
    <submittedName>
        <fullName evidence="2">Uncharacterized protein</fullName>
    </submittedName>
</protein>
<proteinExistence type="predicted"/>
<feature type="region of interest" description="Disordered" evidence="1">
    <location>
        <begin position="169"/>
        <end position="197"/>
    </location>
</feature>
<dbReference type="EMBL" id="SZYD01000002">
    <property type="protein sequence ID" value="KAD7117836.1"/>
    <property type="molecule type" value="Genomic_DNA"/>
</dbReference>
<sequence length="197" mass="21932">MQEELLRVFVFQYFQTSFADLFHNLFTFSKIFTVPMAVTIVEPPSGFGRGRDAIEAVIADLGFRPIEAGTKATVAVADLGFRPIEAGTKATVAVAVVDEGGGGRGGGRRRRWSATIWKENPPREGERGGFDISWEEARRHGKSLVHVCAKKMSGRLFLLKCLQNNKRSIEGKPLPVSAPRRHKRPEELFLEKQTPPK</sequence>
<evidence type="ECO:0000313" key="2">
    <source>
        <dbReference type="EMBL" id="KAD7117836.1"/>
    </source>
</evidence>
<name>A0A5N6PY65_9ASTR</name>
<dbReference type="Proteomes" id="UP000326396">
    <property type="component" value="Linkage Group LG10"/>
</dbReference>
<evidence type="ECO:0000256" key="1">
    <source>
        <dbReference type="SAM" id="MobiDB-lite"/>
    </source>
</evidence>
<organism evidence="2 3">
    <name type="scientific">Mikania micrantha</name>
    <name type="common">bitter vine</name>
    <dbReference type="NCBI Taxonomy" id="192012"/>
    <lineage>
        <taxon>Eukaryota</taxon>
        <taxon>Viridiplantae</taxon>
        <taxon>Streptophyta</taxon>
        <taxon>Embryophyta</taxon>
        <taxon>Tracheophyta</taxon>
        <taxon>Spermatophyta</taxon>
        <taxon>Magnoliopsida</taxon>
        <taxon>eudicotyledons</taxon>
        <taxon>Gunneridae</taxon>
        <taxon>Pentapetalae</taxon>
        <taxon>asterids</taxon>
        <taxon>campanulids</taxon>
        <taxon>Asterales</taxon>
        <taxon>Asteraceae</taxon>
        <taxon>Asteroideae</taxon>
        <taxon>Heliantheae alliance</taxon>
        <taxon>Eupatorieae</taxon>
        <taxon>Mikania</taxon>
    </lineage>
</organism>
<accession>A0A5N6PY65</accession>
<dbReference type="AlphaFoldDB" id="A0A5N6PY65"/>